<proteinExistence type="predicted"/>
<evidence type="ECO:0000313" key="2">
    <source>
        <dbReference type="Proteomes" id="UP000000909"/>
    </source>
</evidence>
<organism evidence="1 2">
    <name type="scientific">Synechococcus phage syn9</name>
    <dbReference type="NCBI Taxonomy" id="382359"/>
    <lineage>
        <taxon>Viruses</taxon>
        <taxon>Duplodnaviria</taxon>
        <taxon>Heunggongvirae</taxon>
        <taxon>Uroviricota</taxon>
        <taxon>Caudoviricetes</taxon>
        <taxon>Pantevenvirales</taxon>
        <taxon>Kyanoviridae</taxon>
        <taxon>Ormenosvirus</taxon>
        <taxon>Ormenosvirus syn9</taxon>
    </lineage>
</organism>
<keyword evidence="2" id="KW-1185">Reference proteome</keyword>
<name>Q0QZF2_BPSYS</name>
<dbReference type="KEGG" id="vg:4239170"/>
<accession>Q0QZF2</accession>
<dbReference type="Proteomes" id="UP000000909">
    <property type="component" value="Segment"/>
</dbReference>
<organismHost>
    <name type="scientific">Synechococcus</name>
    <dbReference type="NCBI Taxonomy" id="1129"/>
</organismHost>
<reference evidence="1 2" key="1">
    <citation type="journal article" date="2007" name="Environ. Microbiol.">
        <title>Genomic and structural analysis of Syn9, a cyanophage infecting marine Prochlorococcus and Synechococcus.</title>
        <authorList>
            <person name="Weigele P.R."/>
            <person name="Pope W.H."/>
            <person name="Pedulla M.L."/>
            <person name="Houtz J.M."/>
            <person name="Smith A.L."/>
            <person name="Conway J.F."/>
            <person name="King J."/>
            <person name="Hatfull G.F."/>
            <person name="Lawrence J.G."/>
            <person name="Hendrix R.W."/>
        </authorList>
    </citation>
    <scope>NUCLEOTIDE SEQUENCE</scope>
</reference>
<dbReference type="EMBL" id="DQ149023">
    <property type="protein sequence ID" value="ABA47045.1"/>
    <property type="molecule type" value="Genomic_DNA"/>
</dbReference>
<protein>
    <submittedName>
        <fullName evidence="1">Gp76</fullName>
    </submittedName>
</protein>
<evidence type="ECO:0000313" key="1">
    <source>
        <dbReference type="EMBL" id="ABA47045.1"/>
    </source>
</evidence>
<sequence length="97" mass="11602">MSQMKLIQFGIREDYGKEYYMTILTTKNYSLLQMSFDVGEYGNWIEFPYLQITMGYGKLFSFLFSLGKLGFTFDIAGRNWRDELFYASRDYMELKND</sequence>
<dbReference type="RefSeq" id="YP_717743.1">
    <property type="nucleotide sequence ID" value="NC_008296.2"/>
</dbReference>
<dbReference type="GeneID" id="4239170"/>